<dbReference type="RefSeq" id="WP_183595575.1">
    <property type="nucleotide sequence ID" value="NZ_JACHWR010000013.1"/>
</dbReference>
<proteinExistence type="predicted"/>
<protein>
    <submittedName>
        <fullName evidence="1">Uncharacterized protein</fullName>
    </submittedName>
</protein>
<dbReference type="EMBL" id="JACHWR010000013">
    <property type="protein sequence ID" value="MBB3045588.1"/>
    <property type="molecule type" value="Genomic_DNA"/>
</dbReference>
<gene>
    <name evidence="1" type="ORF">FHU40_005448</name>
</gene>
<keyword evidence="2" id="KW-1185">Reference proteome</keyword>
<comment type="caution">
    <text evidence="1">The sequence shown here is derived from an EMBL/GenBank/DDBJ whole genome shotgun (WGS) entry which is preliminary data.</text>
</comment>
<sequence>MSERDDIAENGPDQTTWDRLRGWAKEHRTALTVAGVGVTAFALRAATGGGTSGGTPTVTSAAPPLADAAKEAAAQASSRVAKDFEALGRAYRNSAMDQTVKEAVRRHQRWTPEELEVLGDTGKTAIEKALELKRTFNGVMAKSIEQGLSSKAP</sequence>
<organism evidence="1 2">
    <name type="scientific">Nocardioides soli</name>
    <dbReference type="NCBI Taxonomy" id="1036020"/>
    <lineage>
        <taxon>Bacteria</taxon>
        <taxon>Bacillati</taxon>
        <taxon>Actinomycetota</taxon>
        <taxon>Actinomycetes</taxon>
        <taxon>Propionibacteriales</taxon>
        <taxon>Nocardioidaceae</taxon>
        <taxon>Nocardioides</taxon>
    </lineage>
</organism>
<dbReference type="AlphaFoldDB" id="A0A7W4Z3Y8"/>
<name>A0A7W4Z3Y8_9ACTN</name>
<dbReference type="Proteomes" id="UP000589626">
    <property type="component" value="Unassembled WGS sequence"/>
</dbReference>
<evidence type="ECO:0000313" key="1">
    <source>
        <dbReference type="EMBL" id="MBB3045588.1"/>
    </source>
</evidence>
<evidence type="ECO:0000313" key="2">
    <source>
        <dbReference type="Proteomes" id="UP000589626"/>
    </source>
</evidence>
<accession>A0A7W4Z3Y8</accession>
<reference evidence="1 2" key="1">
    <citation type="submission" date="2020-08" db="EMBL/GenBank/DDBJ databases">
        <title>Sequencing the genomes of 1000 actinobacteria strains.</title>
        <authorList>
            <person name="Klenk H.-P."/>
        </authorList>
    </citation>
    <scope>NUCLEOTIDE SEQUENCE [LARGE SCALE GENOMIC DNA]</scope>
    <source>
        <strain evidence="1 2">DSM 105498</strain>
    </source>
</reference>